<feature type="compositionally biased region" description="Polar residues" evidence="1">
    <location>
        <begin position="1"/>
        <end position="18"/>
    </location>
</feature>
<evidence type="ECO:0000313" key="2">
    <source>
        <dbReference type="EMBL" id="TWE12606.1"/>
    </source>
</evidence>
<evidence type="ECO:0000256" key="1">
    <source>
        <dbReference type="SAM" id="MobiDB-lite"/>
    </source>
</evidence>
<gene>
    <name evidence="2" type="ORF">BKA23_1421</name>
</gene>
<feature type="compositionally biased region" description="Basic and acidic residues" evidence="1">
    <location>
        <begin position="34"/>
        <end position="49"/>
    </location>
</feature>
<protein>
    <submittedName>
        <fullName evidence="2">Uncharacterized protein</fullName>
    </submittedName>
</protein>
<keyword evidence="3" id="KW-1185">Reference proteome</keyword>
<reference evidence="2 3" key="1">
    <citation type="submission" date="2019-06" db="EMBL/GenBank/DDBJ databases">
        <title>Sequencing the genomes of 1000 actinobacteria strains.</title>
        <authorList>
            <person name="Klenk H.-P."/>
        </authorList>
    </citation>
    <scope>NUCLEOTIDE SEQUENCE [LARGE SCALE GENOMIC DNA]</scope>
    <source>
        <strain evidence="2 3">DSM 19560</strain>
    </source>
</reference>
<accession>A0A561EAH4</accession>
<comment type="caution">
    <text evidence="2">The sequence shown here is derived from an EMBL/GenBank/DDBJ whole genome shotgun (WGS) entry which is preliminary data.</text>
</comment>
<proteinExistence type="predicted"/>
<sequence length="78" mass="8148">MSFNDPDNRTWCQVNDGTSGVPGQRCTAGMARATADHRDDRDIGDHNDEGGAGDVIAGPTFVTPGLRVTGSRGFAQVA</sequence>
<dbReference type="RefSeq" id="WP_145226723.1">
    <property type="nucleotide sequence ID" value="NZ_VIVQ01000001.1"/>
</dbReference>
<dbReference type="AlphaFoldDB" id="A0A561EAH4"/>
<evidence type="ECO:0000313" key="3">
    <source>
        <dbReference type="Proteomes" id="UP000318297"/>
    </source>
</evidence>
<name>A0A561EAH4_9MICO</name>
<dbReference type="Proteomes" id="UP000318297">
    <property type="component" value="Unassembled WGS sequence"/>
</dbReference>
<organism evidence="2 3">
    <name type="scientific">Rudaeicoccus suwonensis</name>
    <dbReference type="NCBI Taxonomy" id="657409"/>
    <lineage>
        <taxon>Bacteria</taxon>
        <taxon>Bacillati</taxon>
        <taxon>Actinomycetota</taxon>
        <taxon>Actinomycetes</taxon>
        <taxon>Micrococcales</taxon>
        <taxon>Dermacoccaceae</taxon>
        <taxon>Rudaeicoccus</taxon>
    </lineage>
</organism>
<dbReference type="EMBL" id="VIVQ01000001">
    <property type="protein sequence ID" value="TWE12606.1"/>
    <property type="molecule type" value="Genomic_DNA"/>
</dbReference>
<feature type="region of interest" description="Disordered" evidence="1">
    <location>
        <begin position="1"/>
        <end position="61"/>
    </location>
</feature>